<reference evidence="2" key="1">
    <citation type="journal article" date="2019" name="Int. J. Syst. Evol. Microbiol.">
        <title>The Global Catalogue of Microorganisms (GCM) 10K type strain sequencing project: providing services to taxonomists for standard genome sequencing and annotation.</title>
        <authorList>
            <consortium name="The Broad Institute Genomics Platform"/>
            <consortium name="The Broad Institute Genome Sequencing Center for Infectious Disease"/>
            <person name="Wu L."/>
            <person name="Ma J."/>
        </authorList>
    </citation>
    <scope>NUCLEOTIDE SEQUENCE [LARGE SCALE GENOMIC DNA]</scope>
    <source>
        <strain evidence="2">CGMCC 4.7330</strain>
    </source>
</reference>
<accession>A0ABV8DRR2</accession>
<protein>
    <submittedName>
        <fullName evidence="1">Esterase/lipase family protein</fullName>
    </submittedName>
</protein>
<dbReference type="InterPro" id="IPR029058">
    <property type="entry name" value="AB_hydrolase_fold"/>
</dbReference>
<sequence length="408" mass="43804">MSDPNERDVAAALRAASPILLGSGPVAAPAVEPPNPDETWELPNGMAWVYYGDRGHGGLTRPVILADGFNSGPSTLKFSYSGLEQNGRYPLISELRKRGRDVILLGFTERSASILDNSHAARAAIMRAVAQRAGGEPLVVGGFSMGGLVTRHALAALETQGIDHQTATYFSYDSPHRGANIPISLQSFAHYIRDLDSRFSDQMNSPAAQQLLWRHIADWSDKPVMSELRVQFLEELRRVGDWPRRPRLLGLANGPGNGIGNGIGAGRTAVRGKGIGIFGTDLRTTPTGGDDLAAVLRVVTVQKNEVHTPDLPDIDGAPGGTLAGFGILAEGLNKIFGLGVENPIPEHCFVPAVSAVDVRNLDTHAELYTPIDELVPEESAFDDFALASSSEPHTQITEELCGWLLDRI</sequence>
<proteinExistence type="predicted"/>
<keyword evidence="2" id="KW-1185">Reference proteome</keyword>
<evidence type="ECO:0000313" key="2">
    <source>
        <dbReference type="Proteomes" id="UP001595696"/>
    </source>
</evidence>
<organism evidence="1 2">
    <name type="scientific">Nocardia jiangsuensis</name>
    <dbReference type="NCBI Taxonomy" id="1691563"/>
    <lineage>
        <taxon>Bacteria</taxon>
        <taxon>Bacillati</taxon>
        <taxon>Actinomycetota</taxon>
        <taxon>Actinomycetes</taxon>
        <taxon>Mycobacteriales</taxon>
        <taxon>Nocardiaceae</taxon>
        <taxon>Nocardia</taxon>
    </lineage>
</organism>
<comment type="caution">
    <text evidence="1">The sequence shown here is derived from an EMBL/GenBank/DDBJ whole genome shotgun (WGS) entry which is preliminary data.</text>
</comment>
<dbReference type="SUPFAM" id="SSF53474">
    <property type="entry name" value="alpha/beta-Hydrolases"/>
    <property type="match status" value="1"/>
</dbReference>
<gene>
    <name evidence="1" type="ORF">ACFO0B_12330</name>
</gene>
<dbReference type="Gene3D" id="3.40.50.1820">
    <property type="entry name" value="alpha/beta hydrolase"/>
    <property type="match status" value="1"/>
</dbReference>
<evidence type="ECO:0000313" key="1">
    <source>
        <dbReference type="EMBL" id="MFC3962772.1"/>
    </source>
</evidence>
<name>A0ABV8DRR2_9NOCA</name>
<dbReference type="RefSeq" id="WP_378612535.1">
    <property type="nucleotide sequence ID" value="NZ_JBHSAX010000013.1"/>
</dbReference>
<dbReference type="Proteomes" id="UP001595696">
    <property type="component" value="Unassembled WGS sequence"/>
</dbReference>
<dbReference type="EMBL" id="JBHSAX010000013">
    <property type="protein sequence ID" value="MFC3962772.1"/>
    <property type="molecule type" value="Genomic_DNA"/>
</dbReference>